<sequence length="78" mass="9053">MKGHKSNQKSRLSHSHSHLAVRFAISRSSLSLLLRSREECMTERERCGWLTDRFPSRVRSASGLKLRYCPSLLRRSPL</sequence>
<protein>
    <submittedName>
        <fullName evidence="1">Uncharacterized protein</fullName>
    </submittedName>
</protein>
<comment type="caution">
    <text evidence="1">The sequence shown here is derived from an EMBL/GenBank/DDBJ whole genome shotgun (WGS) entry which is preliminary data.</text>
</comment>
<proteinExistence type="predicted"/>
<evidence type="ECO:0000313" key="1">
    <source>
        <dbReference type="EMBL" id="GMR55577.1"/>
    </source>
</evidence>
<dbReference type="AlphaFoldDB" id="A0AAN5D3U0"/>
<name>A0AAN5D3U0_9BILA</name>
<evidence type="ECO:0000313" key="2">
    <source>
        <dbReference type="Proteomes" id="UP001328107"/>
    </source>
</evidence>
<dbReference type="EMBL" id="BTRK01000005">
    <property type="protein sequence ID" value="GMR55577.1"/>
    <property type="molecule type" value="Genomic_DNA"/>
</dbReference>
<accession>A0AAN5D3U0</accession>
<dbReference type="Proteomes" id="UP001328107">
    <property type="component" value="Unassembled WGS sequence"/>
</dbReference>
<keyword evidence="2" id="KW-1185">Reference proteome</keyword>
<organism evidence="1 2">
    <name type="scientific">Pristionchus mayeri</name>
    <dbReference type="NCBI Taxonomy" id="1317129"/>
    <lineage>
        <taxon>Eukaryota</taxon>
        <taxon>Metazoa</taxon>
        <taxon>Ecdysozoa</taxon>
        <taxon>Nematoda</taxon>
        <taxon>Chromadorea</taxon>
        <taxon>Rhabditida</taxon>
        <taxon>Rhabditina</taxon>
        <taxon>Diplogasteromorpha</taxon>
        <taxon>Diplogasteroidea</taxon>
        <taxon>Neodiplogasteridae</taxon>
        <taxon>Pristionchus</taxon>
    </lineage>
</organism>
<gene>
    <name evidence="1" type="ORF">PMAYCL1PPCAC_25772</name>
</gene>
<reference evidence="2" key="1">
    <citation type="submission" date="2022-10" db="EMBL/GenBank/DDBJ databases">
        <title>Genome assembly of Pristionchus species.</title>
        <authorList>
            <person name="Yoshida K."/>
            <person name="Sommer R.J."/>
        </authorList>
    </citation>
    <scope>NUCLEOTIDE SEQUENCE [LARGE SCALE GENOMIC DNA]</scope>
    <source>
        <strain evidence="2">RS5460</strain>
    </source>
</reference>